<evidence type="ECO:0000313" key="1">
    <source>
        <dbReference type="EMBL" id="JAD35010.1"/>
    </source>
</evidence>
<sequence>MCLLERYFVILLHRRFTSLASLFHFFLL</sequence>
<dbReference type="EMBL" id="GBRH01262885">
    <property type="protein sequence ID" value="JAD35010.1"/>
    <property type="molecule type" value="Transcribed_RNA"/>
</dbReference>
<accession>A0A0A8ZE25</accession>
<organism evidence="1">
    <name type="scientific">Arundo donax</name>
    <name type="common">Giant reed</name>
    <name type="synonym">Donax arundinaceus</name>
    <dbReference type="NCBI Taxonomy" id="35708"/>
    <lineage>
        <taxon>Eukaryota</taxon>
        <taxon>Viridiplantae</taxon>
        <taxon>Streptophyta</taxon>
        <taxon>Embryophyta</taxon>
        <taxon>Tracheophyta</taxon>
        <taxon>Spermatophyta</taxon>
        <taxon>Magnoliopsida</taxon>
        <taxon>Liliopsida</taxon>
        <taxon>Poales</taxon>
        <taxon>Poaceae</taxon>
        <taxon>PACMAD clade</taxon>
        <taxon>Arundinoideae</taxon>
        <taxon>Arundineae</taxon>
        <taxon>Arundo</taxon>
    </lineage>
</organism>
<name>A0A0A8ZE25_ARUDO</name>
<proteinExistence type="predicted"/>
<dbReference type="AlphaFoldDB" id="A0A0A8ZE25"/>
<reference evidence="1" key="1">
    <citation type="submission" date="2014-09" db="EMBL/GenBank/DDBJ databases">
        <authorList>
            <person name="Magalhaes I.L.F."/>
            <person name="Oliveira U."/>
            <person name="Santos F.R."/>
            <person name="Vidigal T.H.D.A."/>
            <person name="Brescovit A.D."/>
            <person name="Santos A.J."/>
        </authorList>
    </citation>
    <scope>NUCLEOTIDE SEQUENCE</scope>
    <source>
        <tissue evidence="1">Shoot tissue taken approximately 20 cm above the soil surface</tissue>
    </source>
</reference>
<protein>
    <submittedName>
        <fullName evidence="1">Uncharacterized protein</fullName>
    </submittedName>
</protein>
<reference evidence="1" key="2">
    <citation type="journal article" date="2015" name="Data Brief">
        <title>Shoot transcriptome of the giant reed, Arundo donax.</title>
        <authorList>
            <person name="Barrero R.A."/>
            <person name="Guerrero F.D."/>
            <person name="Moolhuijzen P."/>
            <person name="Goolsby J.A."/>
            <person name="Tidwell J."/>
            <person name="Bellgard S.E."/>
            <person name="Bellgard M.I."/>
        </authorList>
    </citation>
    <scope>NUCLEOTIDE SEQUENCE</scope>
    <source>
        <tissue evidence="1">Shoot tissue taken approximately 20 cm above the soil surface</tissue>
    </source>
</reference>